<feature type="region of interest" description="Disordered" evidence="1">
    <location>
        <begin position="261"/>
        <end position="290"/>
    </location>
</feature>
<reference evidence="3" key="2">
    <citation type="submission" date="2025-09" db="UniProtKB">
        <authorList>
            <consortium name="Ensembl"/>
        </authorList>
    </citation>
    <scope>IDENTIFICATION</scope>
</reference>
<feature type="domain" description="Fibronectin type-III" evidence="2">
    <location>
        <begin position="17"/>
        <end position="92"/>
    </location>
</feature>
<keyword evidence="4" id="KW-1185">Reference proteome</keyword>
<proteinExistence type="predicted"/>
<dbReference type="GO" id="GO:0005886">
    <property type="term" value="C:plasma membrane"/>
    <property type="evidence" value="ECO:0007669"/>
    <property type="project" value="TreeGrafter"/>
</dbReference>
<protein>
    <submittedName>
        <fullName evidence="3">Interferon lambda receptor 1</fullName>
    </submittedName>
</protein>
<evidence type="ECO:0000313" key="4">
    <source>
        <dbReference type="Proteomes" id="UP000472262"/>
    </source>
</evidence>
<dbReference type="Proteomes" id="UP000472262">
    <property type="component" value="Unassembled WGS sequence"/>
</dbReference>
<dbReference type="PANTHER" id="PTHR20859:SF53">
    <property type="entry name" value="INTERLEUKIN-22 RECEPTOR SUBUNIT ALPHA-1"/>
    <property type="match status" value="1"/>
</dbReference>
<dbReference type="InterPro" id="IPR003961">
    <property type="entry name" value="FN3_dom"/>
</dbReference>
<dbReference type="InParanoid" id="A0A672N4Q4"/>
<dbReference type="OMA" id="RTYIMRT"/>
<evidence type="ECO:0000313" key="3">
    <source>
        <dbReference type="Ensembl" id="ENSSGRP00000046117.1"/>
    </source>
</evidence>
<accession>A0A672N4Q4</accession>
<dbReference type="PANTHER" id="PTHR20859">
    <property type="entry name" value="INTERFERON/INTERLEUKIN RECEPTOR"/>
    <property type="match status" value="1"/>
</dbReference>
<feature type="region of interest" description="Disordered" evidence="1">
    <location>
        <begin position="303"/>
        <end position="323"/>
    </location>
</feature>
<reference evidence="3" key="1">
    <citation type="submission" date="2025-08" db="UniProtKB">
        <authorList>
            <consortium name="Ensembl"/>
        </authorList>
    </citation>
    <scope>IDENTIFICATION</scope>
</reference>
<dbReference type="InterPro" id="IPR013783">
    <property type="entry name" value="Ig-like_fold"/>
</dbReference>
<organism evidence="3 4">
    <name type="scientific">Sinocyclocheilus grahami</name>
    <name type="common">Dianchi golden-line fish</name>
    <name type="synonym">Barbus grahami</name>
    <dbReference type="NCBI Taxonomy" id="75366"/>
    <lineage>
        <taxon>Eukaryota</taxon>
        <taxon>Metazoa</taxon>
        <taxon>Chordata</taxon>
        <taxon>Craniata</taxon>
        <taxon>Vertebrata</taxon>
        <taxon>Euteleostomi</taxon>
        <taxon>Actinopterygii</taxon>
        <taxon>Neopterygii</taxon>
        <taxon>Teleostei</taxon>
        <taxon>Ostariophysi</taxon>
        <taxon>Cypriniformes</taxon>
        <taxon>Cyprinidae</taxon>
        <taxon>Cyprininae</taxon>
        <taxon>Sinocyclocheilus</taxon>
    </lineage>
</organism>
<sequence length="450" mass="50593">MVTTQWKMFTALCNRTKAYFESWNFFSVLHWDPVDVPGQTLLYSVQFNLYGKPYEPVTWCQNISTPVCDMTDVMTHVMSDVTSKYHAKVSASGQCLAEVMFKPFWQTTFAAPQLSVTSNQTHLNVTVLPQMTAWSCSIENISFWGKGFQRPSIKYTVRLTHPKSLVFEDTSRSVFIWLVETDEQYCGDVLYTLTHPGRSSPSENASFCVTVSGDSQSVLVSLAFYSDFRDDTSEVEVWSGFDEKLEPQAVFAARNSEIMGNESSYASQDHCDHEWRRNQPDVPVQNSPGSSVHYSVCSPCQISIEPSSDDTTDETSSDSFGPESESVLIHHFENSSGPLVVPVRPAENGQLQFHDLLFQRDTGQSSPVPSQDSEGLTGERTPLLSDLIQNNSSDLPVHVSDVVTSNYRQNWLPGIPLEGQRDQRTYVMRTDHLQDTTDLMRTSSMKSNLV</sequence>
<dbReference type="InterPro" id="IPR050650">
    <property type="entry name" value="Type-II_Cytokine-TF_Rcpt"/>
</dbReference>
<dbReference type="SUPFAM" id="SSF49265">
    <property type="entry name" value="Fibronectin type III"/>
    <property type="match status" value="1"/>
</dbReference>
<feature type="compositionally biased region" description="Acidic residues" evidence="1">
    <location>
        <begin position="307"/>
        <end position="316"/>
    </location>
</feature>
<dbReference type="Pfam" id="PF01108">
    <property type="entry name" value="Tissue_fac"/>
    <property type="match status" value="1"/>
</dbReference>
<dbReference type="InterPro" id="IPR036116">
    <property type="entry name" value="FN3_sf"/>
</dbReference>
<evidence type="ECO:0000256" key="1">
    <source>
        <dbReference type="SAM" id="MobiDB-lite"/>
    </source>
</evidence>
<dbReference type="GO" id="GO:0004896">
    <property type="term" value="F:cytokine receptor activity"/>
    <property type="evidence" value="ECO:0007669"/>
    <property type="project" value="TreeGrafter"/>
</dbReference>
<evidence type="ECO:0000259" key="2">
    <source>
        <dbReference type="Pfam" id="PF01108"/>
    </source>
</evidence>
<dbReference type="AlphaFoldDB" id="A0A672N4Q4"/>
<name>A0A672N4Q4_SINGR</name>
<feature type="compositionally biased region" description="Basic and acidic residues" evidence="1">
    <location>
        <begin position="269"/>
        <end position="279"/>
    </location>
</feature>
<dbReference type="Gene3D" id="2.60.40.10">
    <property type="entry name" value="Immunoglobulins"/>
    <property type="match status" value="1"/>
</dbReference>
<dbReference type="Ensembl" id="ENSSGRT00000049341.1">
    <property type="protein sequence ID" value="ENSSGRP00000046117.1"/>
    <property type="gene ID" value="ENSSGRG00000024705.1"/>
</dbReference>